<organism evidence="1 2">
    <name type="scientific">Sorangium cellulosum (strain So ce56)</name>
    <name type="common">Polyangium cellulosum (strain So ce56)</name>
    <dbReference type="NCBI Taxonomy" id="448385"/>
    <lineage>
        <taxon>Bacteria</taxon>
        <taxon>Pseudomonadati</taxon>
        <taxon>Myxococcota</taxon>
        <taxon>Polyangia</taxon>
        <taxon>Polyangiales</taxon>
        <taxon>Polyangiaceae</taxon>
        <taxon>Sorangium</taxon>
    </lineage>
</organism>
<dbReference type="EMBL" id="AM746676">
    <property type="protein sequence ID" value="CAN94206.1"/>
    <property type="molecule type" value="Genomic_DNA"/>
</dbReference>
<dbReference type="BioCyc" id="SCEL448385:SCE_RS20775-MONOMER"/>
<dbReference type="AlphaFoldDB" id="A9ER06"/>
<keyword evidence="2" id="KW-1185">Reference proteome</keyword>
<sequence>MVIAIVRLHHGIQAGSVDLGPAVTGKTCWLKGIGGFLRGGVSTGVVVQYDATQSRWEMNVSANTQGFVECSI</sequence>
<proteinExistence type="predicted"/>
<name>A9ER06_SORC5</name>
<accession>A9ER06</accession>
<reference evidence="1 2" key="1">
    <citation type="journal article" date="2007" name="Nat. Biotechnol.">
        <title>Complete genome sequence of the myxobacterium Sorangium cellulosum.</title>
        <authorList>
            <person name="Schneiker S."/>
            <person name="Perlova O."/>
            <person name="Kaiser O."/>
            <person name="Gerth K."/>
            <person name="Alici A."/>
            <person name="Altmeyer M.O."/>
            <person name="Bartels D."/>
            <person name="Bekel T."/>
            <person name="Beyer S."/>
            <person name="Bode E."/>
            <person name="Bode H.B."/>
            <person name="Bolten C.J."/>
            <person name="Choudhuri J.V."/>
            <person name="Doss S."/>
            <person name="Elnakady Y.A."/>
            <person name="Frank B."/>
            <person name="Gaigalat L."/>
            <person name="Goesmann A."/>
            <person name="Groeger C."/>
            <person name="Gross F."/>
            <person name="Jelsbak L."/>
            <person name="Jelsbak L."/>
            <person name="Kalinowski J."/>
            <person name="Kegler C."/>
            <person name="Knauber T."/>
            <person name="Konietzny S."/>
            <person name="Kopp M."/>
            <person name="Krause L."/>
            <person name="Krug D."/>
            <person name="Linke B."/>
            <person name="Mahmud T."/>
            <person name="Martinez-Arias R."/>
            <person name="McHardy A.C."/>
            <person name="Merai M."/>
            <person name="Meyer F."/>
            <person name="Mormann S."/>
            <person name="Munoz-Dorado J."/>
            <person name="Perez J."/>
            <person name="Pradella S."/>
            <person name="Rachid S."/>
            <person name="Raddatz G."/>
            <person name="Rosenau F."/>
            <person name="Rueckert C."/>
            <person name="Sasse F."/>
            <person name="Scharfe M."/>
            <person name="Schuster S.C."/>
            <person name="Suen G."/>
            <person name="Treuner-Lange A."/>
            <person name="Velicer G.J."/>
            <person name="Vorholter F.-J."/>
            <person name="Weissman K.J."/>
            <person name="Welch R.D."/>
            <person name="Wenzel S.C."/>
            <person name="Whitworth D.E."/>
            <person name="Wilhelm S."/>
            <person name="Wittmann C."/>
            <person name="Bloecker H."/>
            <person name="Puehler A."/>
            <person name="Mueller R."/>
        </authorList>
    </citation>
    <scope>NUCLEOTIDE SEQUENCE [LARGE SCALE GENOMIC DNA]</scope>
    <source>
        <strain evidence="2">So ce56</strain>
    </source>
</reference>
<dbReference type="Proteomes" id="UP000002139">
    <property type="component" value="Chromosome"/>
</dbReference>
<evidence type="ECO:0000313" key="2">
    <source>
        <dbReference type="Proteomes" id="UP000002139"/>
    </source>
</evidence>
<dbReference type="HOGENOM" id="CLU_2720220_0_0_7"/>
<gene>
    <name evidence="1" type="ordered locus">sce4045</name>
</gene>
<protein>
    <submittedName>
        <fullName evidence="1">Uncharacterized protein</fullName>
    </submittedName>
</protein>
<dbReference type="KEGG" id="scl:sce4045"/>
<evidence type="ECO:0000313" key="1">
    <source>
        <dbReference type="EMBL" id="CAN94206.1"/>
    </source>
</evidence>
<dbReference type="RefSeq" id="WP_012236676.1">
    <property type="nucleotide sequence ID" value="NC_010162.1"/>
</dbReference>